<feature type="domain" description="Bacterial bifunctional deaminase-reductase C-terminal" evidence="1">
    <location>
        <begin position="77"/>
        <end position="168"/>
    </location>
</feature>
<dbReference type="OMA" id="IDEMIIT"/>
<dbReference type="GO" id="GO:0009231">
    <property type="term" value="P:riboflavin biosynthetic process"/>
    <property type="evidence" value="ECO:0007669"/>
    <property type="project" value="InterPro"/>
</dbReference>
<dbReference type="Proteomes" id="UP000190837">
    <property type="component" value="Unassembled WGS sequence"/>
</dbReference>
<dbReference type="EMBL" id="FKLO01000072">
    <property type="protein sequence ID" value="SAM69895.1"/>
    <property type="molecule type" value="Genomic_DNA"/>
</dbReference>
<dbReference type="PANTHER" id="PTHR38011:SF11">
    <property type="entry name" value="2,5-DIAMINO-6-RIBOSYLAMINO-4(3H)-PYRIMIDINONE 5'-PHOSPHATE REDUCTASE"/>
    <property type="match status" value="1"/>
</dbReference>
<name>A0A1C3H6J4_9GAMM</name>
<dbReference type="Pfam" id="PF01872">
    <property type="entry name" value="RibD_C"/>
    <property type="match status" value="1"/>
</dbReference>
<dbReference type="RefSeq" id="WP_004141260.1">
    <property type="nucleotide sequence ID" value="NZ_CAUQCO010000043.1"/>
</dbReference>
<dbReference type="Gene3D" id="3.40.430.10">
    <property type="entry name" value="Dihydrofolate Reductase, subunit A"/>
    <property type="match status" value="1"/>
</dbReference>
<sequence length="183" mass="20647">MAVTKHPKTIAYLGMSLDGYIADTAEGMTWLEEVKGQGDNGYGAFYDSISSVVMGRRTYDWLIKQDLETFPYQDKDCYLLSSQPVELEKSVRLASSARLLLANLKENSKQDIWIVGGGLLISKLIQEGLLDCLQVMIAPFLLGDGVPLFTALDCPYRLKLTDCRRHGQFVELFYQIRSHSIRE</sequence>
<dbReference type="GeneID" id="84788536"/>
<dbReference type="GO" id="GO:0008703">
    <property type="term" value="F:5-amino-6-(5-phosphoribosylamino)uracil reductase activity"/>
    <property type="evidence" value="ECO:0007669"/>
    <property type="project" value="InterPro"/>
</dbReference>
<proteinExistence type="predicted"/>
<dbReference type="AlphaFoldDB" id="A0A1C3H6J4"/>
<reference evidence="3" key="1">
    <citation type="submission" date="2016-04" db="EMBL/GenBank/DDBJ databases">
        <authorList>
            <person name="Tagini F."/>
        </authorList>
    </citation>
    <scope>NUCLEOTIDE SEQUENCE [LARGE SCALE GENOMIC DNA]</scope>
    <source>
        <strain evidence="3">CHUV0807</strain>
    </source>
</reference>
<evidence type="ECO:0000313" key="3">
    <source>
        <dbReference type="Proteomes" id="UP000190837"/>
    </source>
</evidence>
<organism evidence="2 3">
    <name type="scientific">Cardiobacterium hominis</name>
    <dbReference type="NCBI Taxonomy" id="2718"/>
    <lineage>
        <taxon>Bacteria</taxon>
        <taxon>Pseudomonadati</taxon>
        <taxon>Pseudomonadota</taxon>
        <taxon>Gammaproteobacteria</taxon>
        <taxon>Cardiobacteriales</taxon>
        <taxon>Cardiobacteriaceae</taxon>
        <taxon>Cardiobacterium</taxon>
    </lineage>
</organism>
<dbReference type="InterPro" id="IPR002734">
    <property type="entry name" value="RibDG_C"/>
</dbReference>
<protein>
    <submittedName>
        <fullName evidence="2">Dihydrofolate reductase</fullName>
        <ecNumber evidence="2">1.5.1.3</ecNumber>
    </submittedName>
</protein>
<gene>
    <name evidence="2" type="ORF">CHUV0807_2121</name>
</gene>
<keyword evidence="2" id="KW-0560">Oxidoreductase</keyword>
<dbReference type="GO" id="GO:0004146">
    <property type="term" value="F:dihydrofolate reductase activity"/>
    <property type="evidence" value="ECO:0007669"/>
    <property type="project" value="UniProtKB-EC"/>
</dbReference>
<evidence type="ECO:0000259" key="1">
    <source>
        <dbReference type="Pfam" id="PF01872"/>
    </source>
</evidence>
<dbReference type="EC" id="1.5.1.3" evidence="2"/>
<dbReference type="InterPro" id="IPR050765">
    <property type="entry name" value="Riboflavin_Biosynth_HTPR"/>
</dbReference>
<evidence type="ECO:0000313" key="2">
    <source>
        <dbReference type="EMBL" id="SAM69895.1"/>
    </source>
</evidence>
<dbReference type="InterPro" id="IPR024072">
    <property type="entry name" value="DHFR-like_dom_sf"/>
</dbReference>
<dbReference type="SUPFAM" id="SSF53597">
    <property type="entry name" value="Dihydrofolate reductase-like"/>
    <property type="match status" value="1"/>
</dbReference>
<dbReference type="PANTHER" id="PTHR38011">
    <property type="entry name" value="DIHYDROFOLATE REDUCTASE FAMILY PROTEIN (AFU_ORTHOLOGUE AFUA_8G06820)"/>
    <property type="match status" value="1"/>
</dbReference>
<accession>A0A1C3H6J4</accession>